<evidence type="ECO:0000256" key="5">
    <source>
        <dbReference type="ARBA" id="ARBA00022725"/>
    </source>
</evidence>
<evidence type="ECO:0000313" key="15">
    <source>
        <dbReference type="Proteomes" id="UP000694571"/>
    </source>
</evidence>
<dbReference type="Pfam" id="PF13853">
    <property type="entry name" value="7tm_4"/>
    <property type="match status" value="1"/>
</dbReference>
<feature type="transmembrane region" description="Helical" evidence="12">
    <location>
        <begin position="24"/>
        <end position="45"/>
    </location>
</feature>
<evidence type="ECO:0000256" key="1">
    <source>
        <dbReference type="ARBA" id="ARBA00003929"/>
    </source>
</evidence>
<keyword evidence="7 11" id="KW-0297">G-protein coupled receptor</keyword>
<evidence type="ECO:0000256" key="7">
    <source>
        <dbReference type="ARBA" id="ARBA00023040"/>
    </source>
</evidence>
<dbReference type="AlphaFoldDB" id="A0A8D1M0R2"/>
<organism evidence="14 15">
    <name type="scientific">Sus scrofa</name>
    <name type="common">Pig</name>
    <dbReference type="NCBI Taxonomy" id="9823"/>
    <lineage>
        <taxon>Eukaryota</taxon>
        <taxon>Metazoa</taxon>
        <taxon>Chordata</taxon>
        <taxon>Craniata</taxon>
        <taxon>Vertebrata</taxon>
        <taxon>Euteleostomi</taxon>
        <taxon>Mammalia</taxon>
        <taxon>Eutheria</taxon>
        <taxon>Laurasiatheria</taxon>
        <taxon>Artiodactyla</taxon>
        <taxon>Suina</taxon>
        <taxon>Suidae</taxon>
        <taxon>Sus</taxon>
    </lineage>
</organism>
<dbReference type="Ensembl" id="ENSSSCT00050040388.1">
    <property type="protein sequence ID" value="ENSSSCP00050016700.1"/>
    <property type="gene ID" value="ENSSSCG00050030039.1"/>
</dbReference>
<keyword evidence="8 12" id="KW-0472">Membrane</keyword>
<evidence type="ECO:0000256" key="3">
    <source>
        <dbReference type="ARBA" id="ARBA00022606"/>
    </source>
</evidence>
<keyword evidence="9 11" id="KW-0675">Receptor</keyword>
<dbReference type="SUPFAM" id="SSF81321">
    <property type="entry name" value="Family A G protein-coupled receptor-like"/>
    <property type="match status" value="1"/>
</dbReference>
<dbReference type="InterPro" id="IPR000276">
    <property type="entry name" value="GPCR_Rhodpsn"/>
</dbReference>
<reference evidence="14" key="1">
    <citation type="submission" date="2025-08" db="UniProtKB">
        <authorList>
            <consortium name="Ensembl"/>
        </authorList>
    </citation>
    <scope>IDENTIFICATION</scope>
</reference>
<dbReference type="GO" id="GO:0004930">
    <property type="term" value="F:G protein-coupled receptor activity"/>
    <property type="evidence" value="ECO:0007669"/>
    <property type="project" value="UniProtKB-KW"/>
</dbReference>
<evidence type="ECO:0000256" key="9">
    <source>
        <dbReference type="ARBA" id="ARBA00023170"/>
    </source>
</evidence>
<dbReference type="PRINTS" id="PR00245">
    <property type="entry name" value="OLFACTORYR"/>
</dbReference>
<feature type="transmembrane region" description="Helical" evidence="12">
    <location>
        <begin position="268"/>
        <end position="287"/>
    </location>
</feature>
<name>A0A8D1M0R2_PIG</name>
<dbReference type="CDD" id="cd15939">
    <property type="entry name" value="7tmA_OR4A-like"/>
    <property type="match status" value="1"/>
</dbReference>
<comment type="subcellular location">
    <subcellularLocation>
        <location evidence="12">Cell membrane</location>
        <topology evidence="12">Multi-pass membrane protein</topology>
    </subcellularLocation>
    <subcellularLocation>
        <location evidence="2">Membrane</location>
        <topology evidence="2">Multi-pass membrane protein</topology>
    </subcellularLocation>
</comment>
<dbReference type="Gene3D" id="1.20.1070.10">
    <property type="entry name" value="Rhodopsin 7-helix transmembrane proteins"/>
    <property type="match status" value="1"/>
</dbReference>
<protein>
    <recommendedName>
        <fullName evidence="12">Olfactory receptor</fullName>
    </recommendedName>
</protein>
<sequence length="309" mass="34350">METRNNVTEFILLGLTQNPHMQKVIFVVFLLIYAVSLGGNVLTIVTITTSPLIGCPMYFLLAHLSFIDACYSCVDTPKLVVDSLYDKKTSTFHGCMMQIFGEHLFGGADIILLTAMAYDRYVAICKPLYYATIMNRQLCGLLVGVSWAGGFLHGFIQILFIFRLPFCGPNVIDHFMCDLIPLLNLACTDTHTLGLFVAANSGFICLLILLLLIGSYGVILKTLSTQTLEARRKALSTCVSHITAVVIFFVPCIFEYMRPAVTLPSDKVVAVFFTMITPMVNPLIYTLRNAQLKNAIRKLFSRKSISSEI</sequence>
<feature type="domain" description="G-protein coupled receptors family 1 profile" evidence="13">
    <location>
        <begin position="39"/>
        <end position="285"/>
    </location>
</feature>
<feature type="transmembrane region" description="Helical" evidence="12">
    <location>
        <begin position="138"/>
        <end position="162"/>
    </location>
</feature>
<dbReference type="PANTHER" id="PTHR48002">
    <property type="entry name" value="OLFACTORY RECEPTOR"/>
    <property type="match status" value="1"/>
</dbReference>
<evidence type="ECO:0000256" key="10">
    <source>
        <dbReference type="ARBA" id="ARBA00023224"/>
    </source>
</evidence>
<evidence type="ECO:0000256" key="2">
    <source>
        <dbReference type="ARBA" id="ARBA00004141"/>
    </source>
</evidence>
<evidence type="ECO:0000256" key="8">
    <source>
        <dbReference type="ARBA" id="ARBA00023136"/>
    </source>
</evidence>
<dbReference type="GO" id="GO:0005886">
    <property type="term" value="C:plasma membrane"/>
    <property type="evidence" value="ECO:0007669"/>
    <property type="project" value="UniProtKB-SubCell"/>
</dbReference>
<dbReference type="PRINTS" id="PR00237">
    <property type="entry name" value="GPCRRHODOPSN"/>
</dbReference>
<dbReference type="Proteomes" id="UP000694571">
    <property type="component" value="Unplaced"/>
</dbReference>
<feature type="transmembrane region" description="Helical" evidence="12">
    <location>
        <begin position="234"/>
        <end position="256"/>
    </location>
</feature>
<accession>A0A8D1M0R2</accession>
<dbReference type="PROSITE" id="PS50262">
    <property type="entry name" value="G_PROTEIN_RECEP_F1_2"/>
    <property type="match status" value="1"/>
</dbReference>
<evidence type="ECO:0000256" key="11">
    <source>
        <dbReference type="RuleBase" id="RU000688"/>
    </source>
</evidence>
<comment type="similarity">
    <text evidence="11">Belongs to the G-protein coupled receptor 1 family.</text>
</comment>
<evidence type="ECO:0000259" key="13">
    <source>
        <dbReference type="PROSITE" id="PS50262"/>
    </source>
</evidence>
<keyword evidence="6 12" id="KW-1133">Transmembrane helix</keyword>
<keyword evidence="12" id="KW-1003">Cell membrane</keyword>
<evidence type="ECO:0000256" key="6">
    <source>
        <dbReference type="ARBA" id="ARBA00022989"/>
    </source>
</evidence>
<proteinExistence type="inferred from homology"/>
<keyword evidence="4 11" id="KW-0812">Transmembrane</keyword>
<evidence type="ECO:0000256" key="12">
    <source>
        <dbReference type="RuleBase" id="RU363047"/>
    </source>
</evidence>
<dbReference type="GO" id="GO:0004984">
    <property type="term" value="F:olfactory receptor activity"/>
    <property type="evidence" value="ECO:0007669"/>
    <property type="project" value="InterPro"/>
</dbReference>
<dbReference type="InterPro" id="IPR000725">
    <property type="entry name" value="Olfact_rcpt"/>
</dbReference>
<keyword evidence="3 12" id="KW-0716">Sensory transduction</keyword>
<keyword evidence="10 11" id="KW-0807">Transducer</keyword>
<dbReference type="FunFam" id="1.20.1070.10:FF:000007">
    <property type="entry name" value="Olfactory receptor"/>
    <property type="match status" value="1"/>
</dbReference>
<comment type="function">
    <text evidence="1">Putative odorant or sperm cell receptor.</text>
</comment>
<evidence type="ECO:0000256" key="4">
    <source>
        <dbReference type="ARBA" id="ARBA00022692"/>
    </source>
</evidence>
<dbReference type="InterPro" id="IPR050427">
    <property type="entry name" value="Olfactory_Receptors"/>
</dbReference>
<evidence type="ECO:0000313" key="14">
    <source>
        <dbReference type="Ensembl" id="ENSSSCP00050016700.1"/>
    </source>
</evidence>
<keyword evidence="5 12" id="KW-0552">Olfaction</keyword>
<dbReference type="PROSITE" id="PS00237">
    <property type="entry name" value="G_PROTEIN_RECEP_F1_1"/>
    <property type="match status" value="1"/>
</dbReference>
<feature type="transmembrane region" description="Helical" evidence="12">
    <location>
        <begin position="193"/>
        <end position="213"/>
    </location>
</feature>
<dbReference type="InterPro" id="IPR017452">
    <property type="entry name" value="GPCR_Rhodpsn_7TM"/>
</dbReference>
<feature type="transmembrane region" description="Helical" evidence="12">
    <location>
        <begin position="97"/>
        <end position="118"/>
    </location>
</feature>